<organism evidence="1 2">
    <name type="scientific">Striga asiatica</name>
    <name type="common">Asiatic witchweed</name>
    <name type="synonym">Buchnera asiatica</name>
    <dbReference type="NCBI Taxonomy" id="4170"/>
    <lineage>
        <taxon>Eukaryota</taxon>
        <taxon>Viridiplantae</taxon>
        <taxon>Streptophyta</taxon>
        <taxon>Embryophyta</taxon>
        <taxon>Tracheophyta</taxon>
        <taxon>Spermatophyta</taxon>
        <taxon>Magnoliopsida</taxon>
        <taxon>eudicotyledons</taxon>
        <taxon>Gunneridae</taxon>
        <taxon>Pentapetalae</taxon>
        <taxon>asterids</taxon>
        <taxon>lamiids</taxon>
        <taxon>Lamiales</taxon>
        <taxon>Orobanchaceae</taxon>
        <taxon>Buchnereae</taxon>
        <taxon>Striga</taxon>
    </lineage>
</organism>
<name>A0A5A7R710_STRAF</name>
<evidence type="ECO:0000313" key="1">
    <source>
        <dbReference type="EMBL" id="GER52487.1"/>
    </source>
</evidence>
<reference evidence="2" key="1">
    <citation type="journal article" date="2019" name="Curr. Biol.">
        <title>Genome Sequence of Striga asiatica Provides Insight into the Evolution of Plant Parasitism.</title>
        <authorList>
            <person name="Yoshida S."/>
            <person name="Kim S."/>
            <person name="Wafula E.K."/>
            <person name="Tanskanen J."/>
            <person name="Kim Y.M."/>
            <person name="Honaas L."/>
            <person name="Yang Z."/>
            <person name="Spallek T."/>
            <person name="Conn C.E."/>
            <person name="Ichihashi Y."/>
            <person name="Cheong K."/>
            <person name="Cui S."/>
            <person name="Der J.P."/>
            <person name="Gundlach H."/>
            <person name="Jiao Y."/>
            <person name="Hori C."/>
            <person name="Ishida J.K."/>
            <person name="Kasahara H."/>
            <person name="Kiba T."/>
            <person name="Kim M.S."/>
            <person name="Koo N."/>
            <person name="Laohavisit A."/>
            <person name="Lee Y.H."/>
            <person name="Lumba S."/>
            <person name="McCourt P."/>
            <person name="Mortimer J.C."/>
            <person name="Mutuku J.M."/>
            <person name="Nomura T."/>
            <person name="Sasaki-Sekimoto Y."/>
            <person name="Seto Y."/>
            <person name="Wang Y."/>
            <person name="Wakatake T."/>
            <person name="Sakakibara H."/>
            <person name="Demura T."/>
            <person name="Yamaguchi S."/>
            <person name="Yoneyama K."/>
            <person name="Manabe R.I."/>
            <person name="Nelson D.C."/>
            <person name="Schulman A.H."/>
            <person name="Timko M.P."/>
            <person name="dePamphilis C.W."/>
            <person name="Choi D."/>
            <person name="Shirasu K."/>
        </authorList>
    </citation>
    <scope>NUCLEOTIDE SEQUENCE [LARGE SCALE GENOMIC DNA]</scope>
    <source>
        <strain evidence="2">cv. UVA1</strain>
    </source>
</reference>
<keyword evidence="1" id="KW-0830">Ubiquinone</keyword>
<comment type="caution">
    <text evidence="1">The sequence shown here is derived from an EMBL/GenBank/DDBJ whole genome shotgun (WGS) entry which is preliminary data.</text>
</comment>
<dbReference type="EMBL" id="BKCP01010403">
    <property type="protein sequence ID" value="GER52487.1"/>
    <property type="molecule type" value="Genomic_DNA"/>
</dbReference>
<protein>
    <submittedName>
        <fullName evidence="1">NADH-ubiquinone oxidoreductase 75 kDa subunit</fullName>
    </submittedName>
</protein>
<gene>
    <name evidence="1" type="ORF">STAS_29953</name>
</gene>
<sequence>MLVTDSSPEMSSTSRSSKFFRLSSFSRLLQSLRIRISSLKLLGRDLILRQDKLRFLMFGMSLKKWSGIFSRLIEPDSSKAVRCSHTRYGGVISRIWSTVSKNSQPLTTSSRSLLISEIGSGKYLPILDRVAARIENFAHLDFPDVISLQNERRYFRRSLGDHRFYGPVPDRDLPEPAFESRGEAQTDALEETVVFPNVELERPGPARHDVARFLILEQPELEELDQDSVALLVRVLDSREMT</sequence>
<accession>A0A5A7R710</accession>
<proteinExistence type="predicted"/>
<evidence type="ECO:0000313" key="2">
    <source>
        <dbReference type="Proteomes" id="UP000325081"/>
    </source>
</evidence>
<dbReference type="Proteomes" id="UP000325081">
    <property type="component" value="Unassembled WGS sequence"/>
</dbReference>
<dbReference type="AlphaFoldDB" id="A0A5A7R710"/>
<keyword evidence="2" id="KW-1185">Reference proteome</keyword>